<dbReference type="EMBL" id="OZ075124">
    <property type="protein sequence ID" value="CAL4921687.1"/>
    <property type="molecule type" value="Genomic_DNA"/>
</dbReference>
<evidence type="ECO:0000313" key="3">
    <source>
        <dbReference type="Proteomes" id="UP001497457"/>
    </source>
</evidence>
<organism evidence="2 3">
    <name type="scientific">Urochloa decumbens</name>
    <dbReference type="NCBI Taxonomy" id="240449"/>
    <lineage>
        <taxon>Eukaryota</taxon>
        <taxon>Viridiplantae</taxon>
        <taxon>Streptophyta</taxon>
        <taxon>Embryophyta</taxon>
        <taxon>Tracheophyta</taxon>
        <taxon>Spermatophyta</taxon>
        <taxon>Magnoliopsida</taxon>
        <taxon>Liliopsida</taxon>
        <taxon>Poales</taxon>
        <taxon>Poaceae</taxon>
        <taxon>PACMAD clade</taxon>
        <taxon>Panicoideae</taxon>
        <taxon>Panicodae</taxon>
        <taxon>Paniceae</taxon>
        <taxon>Melinidinae</taxon>
        <taxon>Urochloa</taxon>
    </lineage>
</organism>
<feature type="signal peptide" evidence="1">
    <location>
        <begin position="1"/>
        <end position="26"/>
    </location>
</feature>
<feature type="chain" id="PRO_5044882685" evidence="1">
    <location>
        <begin position="27"/>
        <end position="172"/>
    </location>
</feature>
<accession>A0ABC8XCI3</accession>
<keyword evidence="1" id="KW-0732">Signal</keyword>
<keyword evidence="3" id="KW-1185">Reference proteome</keyword>
<name>A0ABC8XCI3_9POAL</name>
<gene>
    <name evidence="2" type="ORF">URODEC1_LOCUS21203</name>
</gene>
<dbReference type="Proteomes" id="UP001497457">
    <property type="component" value="Chromosome 14rd"/>
</dbReference>
<evidence type="ECO:0000313" key="2">
    <source>
        <dbReference type="EMBL" id="CAL4921687.1"/>
    </source>
</evidence>
<protein>
    <submittedName>
        <fullName evidence="2">Uncharacterized protein</fullName>
    </submittedName>
</protein>
<proteinExistence type="predicted"/>
<reference evidence="2" key="1">
    <citation type="submission" date="2024-10" db="EMBL/GenBank/DDBJ databases">
        <authorList>
            <person name="Ryan C."/>
        </authorList>
    </citation>
    <scope>NUCLEOTIDE SEQUENCE [LARGE SCALE GENOMIC DNA]</scope>
</reference>
<evidence type="ECO:0000256" key="1">
    <source>
        <dbReference type="SAM" id="SignalP"/>
    </source>
</evidence>
<sequence>MASPASTVHVSSVIVASLFVTMSAAAGSNATASTNATAMALRGSTDKALPSAARNGTYTCYLCHKSSSVMIRRCPIAQDDCHLACEHADDCYVMKVYPDGSWVVVDVDSCKAATAACYLRCGNGDEHAGDDGAAAGTTTPAAARAQLPHGLPEFQRCGDHLTARGAAAVGDV</sequence>
<dbReference type="AlphaFoldDB" id="A0ABC8XCI3"/>